<accession>A0A6A4DV35</accession>
<dbReference type="EMBL" id="QXGF01000335">
    <property type="protein sequence ID" value="KAE8941876.1"/>
    <property type="molecule type" value="Genomic_DNA"/>
</dbReference>
<dbReference type="EMBL" id="QXGB01000311">
    <property type="protein sequence ID" value="KAE9219945.1"/>
    <property type="molecule type" value="Genomic_DNA"/>
</dbReference>
<dbReference type="EMBL" id="QXGA01000281">
    <property type="protein sequence ID" value="KAE9148624.1"/>
    <property type="molecule type" value="Genomic_DNA"/>
</dbReference>
<dbReference type="Proteomes" id="UP000429523">
    <property type="component" value="Unassembled WGS sequence"/>
</dbReference>
<gene>
    <name evidence="6" type="ORF">PF001_g8775</name>
    <name evidence="5" type="ORF">PF002_g9744</name>
    <name evidence="4" type="ORF">PF005_g7671</name>
    <name evidence="3" type="ORF">PF006_g6806</name>
    <name evidence="2" type="ORF">PF007_g6921</name>
    <name evidence="1" type="ORF">PF009_g8347</name>
</gene>
<evidence type="ECO:0000313" key="2">
    <source>
        <dbReference type="EMBL" id="KAE9123830.1"/>
    </source>
</evidence>
<dbReference type="Proteomes" id="UP000440367">
    <property type="component" value="Unassembled WGS sequence"/>
</dbReference>
<sequence>MNSIALSCRAGLRLHVSLFCASATRLLQHILSVLAWQQPCKPKLHSKHLIRSTMQTQLTMQTRLTTCSNTSDNANDEINGI</sequence>
<keyword evidence="8" id="KW-1185">Reference proteome</keyword>
<evidence type="ECO:0000313" key="5">
    <source>
        <dbReference type="EMBL" id="KAE9240473.1"/>
    </source>
</evidence>
<name>A0A6A4DV35_9STRA</name>
<dbReference type="Proteomes" id="UP000441208">
    <property type="component" value="Unassembled WGS sequence"/>
</dbReference>
<dbReference type="AlphaFoldDB" id="A0A6A4DV35"/>
<dbReference type="Proteomes" id="UP000433483">
    <property type="component" value="Unassembled WGS sequence"/>
</dbReference>
<reference evidence="7 8" key="1">
    <citation type="submission" date="2018-08" db="EMBL/GenBank/DDBJ databases">
        <title>Genomic investigation of the strawberry pathogen Phytophthora fragariae indicates pathogenicity is determined by transcriptional variation in three key races.</title>
        <authorList>
            <person name="Adams T.M."/>
            <person name="Armitage A.D."/>
            <person name="Sobczyk M.K."/>
            <person name="Bates H.J."/>
            <person name="Dunwell J.M."/>
            <person name="Nellist C.F."/>
            <person name="Harrison R.J."/>
        </authorList>
    </citation>
    <scope>NUCLEOTIDE SEQUENCE [LARGE SCALE GENOMIC DNA]</scope>
    <source>
        <strain evidence="6 9">A4</strain>
        <strain evidence="5 10">BC-1</strain>
        <strain evidence="4 8">NOV-27</strain>
        <strain evidence="3 11">NOV-5</strain>
        <strain evidence="2 12">NOV-71</strain>
        <strain evidence="1 7">NOV-9</strain>
    </source>
</reference>
<evidence type="ECO:0000313" key="4">
    <source>
        <dbReference type="EMBL" id="KAE9219945.1"/>
    </source>
</evidence>
<dbReference type="EMBL" id="QXGE01000406">
    <property type="protein sequence ID" value="KAE9313380.1"/>
    <property type="molecule type" value="Genomic_DNA"/>
</dbReference>
<evidence type="ECO:0000313" key="12">
    <source>
        <dbReference type="Proteomes" id="UP000441208"/>
    </source>
</evidence>
<evidence type="ECO:0000313" key="9">
    <source>
        <dbReference type="Proteomes" id="UP000437068"/>
    </source>
</evidence>
<evidence type="ECO:0000313" key="11">
    <source>
        <dbReference type="Proteomes" id="UP000440732"/>
    </source>
</evidence>
<evidence type="ECO:0000313" key="3">
    <source>
        <dbReference type="EMBL" id="KAE9148624.1"/>
    </source>
</evidence>
<dbReference type="EMBL" id="QXGD01000410">
    <property type="protein sequence ID" value="KAE9240473.1"/>
    <property type="molecule type" value="Genomic_DNA"/>
</dbReference>
<comment type="caution">
    <text evidence="6">The sequence shown here is derived from an EMBL/GenBank/DDBJ whole genome shotgun (WGS) entry which is preliminary data.</text>
</comment>
<dbReference type="EMBL" id="QXFZ01000268">
    <property type="protein sequence ID" value="KAE9123830.1"/>
    <property type="molecule type" value="Genomic_DNA"/>
</dbReference>
<evidence type="ECO:0000313" key="8">
    <source>
        <dbReference type="Proteomes" id="UP000433483"/>
    </source>
</evidence>
<evidence type="ECO:0000313" key="7">
    <source>
        <dbReference type="Proteomes" id="UP000429523"/>
    </source>
</evidence>
<dbReference type="Proteomes" id="UP000437068">
    <property type="component" value="Unassembled WGS sequence"/>
</dbReference>
<organism evidence="6 9">
    <name type="scientific">Phytophthora fragariae</name>
    <dbReference type="NCBI Taxonomy" id="53985"/>
    <lineage>
        <taxon>Eukaryota</taxon>
        <taxon>Sar</taxon>
        <taxon>Stramenopiles</taxon>
        <taxon>Oomycota</taxon>
        <taxon>Peronosporomycetes</taxon>
        <taxon>Peronosporales</taxon>
        <taxon>Peronosporaceae</taxon>
        <taxon>Phytophthora</taxon>
    </lineage>
</organism>
<evidence type="ECO:0000313" key="1">
    <source>
        <dbReference type="EMBL" id="KAE8941876.1"/>
    </source>
</evidence>
<evidence type="ECO:0000313" key="6">
    <source>
        <dbReference type="EMBL" id="KAE9313380.1"/>
    </source>
</evidence>
<protein>
    <submittedName>
        <fullName evidence="6">Uncharacterized protein</fullName>
    </submittedName>
</protein>
<evidence type="ECO:0000313" key="10">
    <source>
        <dbReference type="Proteomes" id="UP000440367"/>
    </source>
</evidence>
<proteinExistence type="predicted"/>
<dbReference type="Proteomes" id="UP000440732">
    <property type="component" value="Unassembled WGS sequence"/>
</dbReference>